<reference evidence="1" key="1">
    <citation type="submission" date="2020-10" db="EMBL/GenBank/DDBJ databases">
        <authorList>
            <person name="Han B."/>
            <person name="Lu T."/>
            <person name="Zhao Q."/>
            <person name="Huang X."/>
            <person name="Zhao Y."/>
        </authorList>
    </citation>
    <scope>NUCLEOTIDE SEQUENCE</scope>
</reference>
<protein>
    <submittedName>
        <fullName evidence="1">Uncharacterized protein</fullName>
    </submittedName>
</protein>
<sequence length="71" mass="7746">MENPTAPLLTRMGNLLIQMSHQNPLTLAHPCITVVGSSTAALYRSNQPMSPMQTTRRTTRMALLPEVIGGK</sequence>
<accession>A0A811SKU8</accession>
<comment type="caution">
    <text evidence="1">The sequence shown here is derived from an EMBL/GenBank/DDBJ whole genome shotgun (WGS) entry which is preliminary data.</text>
</comment>
<dbReference type="Proteomes" id="UP000604825">
    <property type="component" value="Unassembled WGS sequence"/>
</dbReference>
<feature type="non-terminal residue" evidence="1">
    <location>
        <position position="1"/>
    </location>
</feature>
<dbReference type="EMBL" id="CAJGYO010000227">
    <property type="protein sequence ID" value="CAD6341497.1"/>
    <property type="molecule type" value="Genomic_DNA"/>
</dbReference>
<gene>
    <name evidence="1" type="ORF">NCGR_LOCUS65595</name>
</gene>
<evidence type="ECO:0000313" key="2">
    <source>
        <dbReference type="Proteomes" id="UP000604825"/>
    </source>
</evidence>
<keyword evidence="2" id="KW-1185">Reference proteome</keyword>
<evidence type="ECO:0000313" key="1">
    <source>
        <dbReference type="EMBL" id="CAD6341497.1"/>
    </source>
</evidence>
<organism evidence="1 2">
    <name type="scientific">Miscanthus lutarioriparius</name>
    <dbReference type="NCBI Taxonomy" id="422564"/>
    <lineage>
        <taxon>Eukaryota</taxon>
        <taxon>Viridiplantae</taxon>
        <taxon>Streptophyta</taxon>
        <taxon>Embryophyta</taxon>
        <taxon>Tracheophyta</taxon>
        <taxon>Spermatophyta</taxon>
        <taxon>Magnoliopsida</taxon>
        <taxon>Liliopsida</taxon>
        <taxon>Poales</taxon>
        <taxon>Poaceae</taxon>
        <taxon>PACMAD clade</taxon>
        <taxon>Panicoideae</taxon>
        <taxon>Andropogonodae</taxon>
        <taxon>Andropogoneae</taxon>
        <taxon>Saccharinae</taxon>
        <taxon>Miscanthus</taxon>
    </lineage>
</organism>
<proteinExistence type="predicted"/>
<dbReference type="AlphaFoldDB" id="A0A811SKU8"/>
<name>A0A811SKU8_9POAL</name>